<evidence type="ECO:0000256" key="1">
    <source>
        <dbReference type="SAM" id="Coils"/>
    </source>
</evidence>
<dbReference type="OrthoDB" id="9802035at2"/>
<dbReference type="Gene3D" id="3.40.50.300">
    <property type="entry name" value="P-loop containing nucleotide triphosphate hydrolases"/>
    <property type="match status" value="1"/>
</dbReference>
<evidence type="ECO:0000313" key="3">
    <source>
        <dbReference type="EMBL" id="QAT43378.1"/>
    </source>
</evidence>
<accession>A0A410PWQ6</accession>
<sequence>MKISMIWEIKNMSNSIIDIAKQAEELLSTSEICREERLRVKGLRHKLESQDITVSVIGQFKRGKSTLVNAILEEKLLPVGIIPVTSVVTRIQYGDRSAAVHFDNGVVKPIGFEELSEYINEQENPGNKLCVSSVTLHTPVSFLKNGLTFVDTPGVGSAHKHNSDAAYAFVKESDAVIFMLSVDSPINQIEIDFLSNAKEYAAKFYFAVNKIDYVEAEELTAYLEYCRKLLCSLMEVENIQLFPVSAKYGNGLEELKSRIQTDCKTSVKEILEDSVEMKLKDILQSAMSRLDLYWNALKMPIGRLDSCFEQMKQFLSELKCKSQKIAAELDQEENNDKYFEISNRLELELNQMRKELSASVSELFGMEYHYELTELNITENYRFDNSQDSIENLKNKFLSRTKQLCDELDHTLNLILLYREKNTITVARRIDDLNKLNRQLRKLQSLLH</sequence>
<evidence type="ECO:0000259" key="2">
    <source>
        <dbReference type="Pfam" id="PF00350"/>
    </source>
</evidence>
<reference evidence="3 4" key="1">
    <citation type="submission" date="2019-01" db="EMBL/GenBank/DDBJ databases">
        <title>Draft genomes of a novel of Aminipila strains.</title>
        <authorList>
            <person name="Ma S."/>
        </authorList>
    </citation>
    <scope>NUCLEOTIDE SEQUENCE [LARGE SCALE GENOMIC DNA]</scope>
    <source>
        <strain evidence="4">JN-39</strain>
    </source>
</reference>
<feature type="domain" description="Dynamin N-terminal" evidence="2">
    <location>
        <begin position="54"/>
        <end position="210"/>
    </location>
</feature>
<proteinExistence type="predicted"/>
<dbReference type="AlphaFoldDB" id="A0A410PWQ6"/>
<dbReference type="CDD" id="cd09912">
    <property type="entry name" value="DLP_2"/>
    <property type="match status" value="1"/>
</dbReference>
<gene>
    <name evidence="3" type="ORF">EQM06_09200</name>
</gene>
<dbReference type="Proteomes" id="UP000287601">
    <property type="component" value="Chromosome"/>
</dbReference>
<keyword evidence="4" id="KW-1185">Reference proteome</keyword>
<dbReference type="InterPro" id="IPR027417">
    <property type="entry name" value="P-loop_NTPase"/>
</dbReference>
<name>A0A410PWQ6_9FIRM</name>
<protein>
    <recommendedName>
        <fullName evidence="2">Dynamin N-terminal domain-containing protein</fullName>
    </recommendedName>
</protein>
<dbReference type="Pfam" id="PF00350">
    <property type="entry name" value="Dynamin_N"/>
    <property type="match status" value="1"/>
</dbReference>
<feature type="coiled-coil region" evidence="1">
    <location>
        <begin position="315"/>
        <end position="362"/>
    </location>
</feature>
<dbReference type="InterPro" id="IPR051943">
    <property type="entry name" value="TRAFAC_Dynamin-like_GTPase"/>
</dbReference>
<dbReference type="EMBL" id="CP035281">
    <property type="protein sequence ID" value="QAT43378.1"/>
    <property type="molecule type" value="Genomic_DNA"/>
</dbReference>
<organism evidence="3 4">
    <name type="scientific">Aminipila luticellarii</name>
    <dbReference type="NCBI Taxonomy" id="2507160"/>
    <lineage>
        <taxon>Bacteria</taxon>
        <taxon>Bacillati</taxon>
        <taxon>Bacillota</taxon>
        <taxon>Clostridia</taxon>
        <taxon>Peptostreptococcales</taxon>
        <taxon>Anaerovoracaceae</taxon>
        <taxon>Aminipila</taxon>
    </lineage>
</organism>
<evidence type="ECO:0000313" key="4">
    <source>
        <dbReference type="Proteomes" id="UP000287601"/>
    </source>
</evidence>
<keyword evidence="1" id="KW-0175">Coiled coil</keyword>
<dbReference type="KEGG" id="amij:EQM06_09200"/>
<dbReference type="PANTHER" id="PTHR43681:SF1">
    <property type="entry name" value="SARCALUMENIN"/>
    <property type="match status" value="1"/>
</dbReference>
<dbReference type="PANTHER" id="PTHR43681">
    <property type="entry name" value="TRANSMEMBRANE GTPASE FZO"/>
    <property type="match status" value="1"/>
</dbReference>
<dbReference type="InterPro" id="IPR045063">
    <property type="entry name" value="Dynamin_N"/>
</dbReference>
<dbReference type="SUPFAM" id="SSF52540">
    <property type="entry name" value="P-loop containing nucleoside triphosphate hydrolases"/>
    <property type="match status" value="1"/>
</dbReference>